<keyword evidence="3" id="KW-1185">Reference proteome</keyword>
<evidence type="ECO:0000313" key="3">
    <source>
        <dbReference type="Proteomes" id="UP001057375"/>
    </source>
</evidence>
<feature type="coiled-coil region" evidence="1">
    <location>
        <begin position="116"/>
        <end position="276"/>
    </location>
</feature>
<sequence length="338" mass="39253">MLRSPTIGGNSLFRGESSEVRWTKTPRMSRFSGTMTTKPVGVIESFKDLQEKISKLERENFNLRLQLFQVQDALAQKEGKSVDDISRRLEKQRMASSVALELDKKDQILAKSQIDIREYFAREENLMFQLQQLQEEIELSKSTLIDLSEEVKQLEVENKTLKQEVIEKDAIIQEKTRDITIKTSKEEILQADIESLQKESKKYREEMEESIQQMTLVTESMESLEKRYHTLEEERGRMEAVLKERQHLCAVAVEEKDKLKRIATSYKRKIEELGENLKLVVKDQKESVESATAWKNRVSEIISAVVKVAKEKKTNPCCFEFSSKLFQVVSVFVNDDLC</sequence>
<evidence type="ECO:0000313" key="2">
    <source>
        <dbReference type="EMBL" id="GKT25507.1"/>
    </source>
</evidence>
<reference evidence="2" key="1">
    <citation type="submission" date="2022-03" db="EMBL/GenBank/DDBJ databases">
        <title>Draft genome sequence of Aduncisulcus paluster, a free-living microaerophilic Fornicata.</title>
        <authorList>
            <person name="Yuyama I."/>
            <person name="Kume K."/>
            <person name="Tamura T."/>
            <person name="Inagaki Y."/>
            <person name="Hashimoto T."/>
        </authorList>
    </citation>
    <scope>NUCLEOTIDE SEQUENCE</scope>
    <source>
        <strain evidence="2">NY0171</strain>
    </source>
</reference>
<accession>A0ABQ5K599</accession>
<evidence type="ECO:0008006" key="4">
    <source>
        <dbReference type="Google" id="ProtNLM"/>
    </source>
</evidence>
<organism evidence="2 3">
    <name type="scientific">Aduncisulcus paluster</name>
    <dbReference type="NCBI Taxonomy" id="2918883"/>
    <lineage>
        <taxon>Eukaryota</taxon>
        <taxon>Metamonada</taxon>
        <taxon>Carpediemonas-like organisms</taxon>
        <taxon>Aduncisulcus</taxon>
    </lineage>
</organism>
<gene>
    <name evidence="2" type="ORF">ADUPG1_013065</name>
</gene>
<protein>
    <recommendedName>
        <fullName evidence="4">Centrosomin N-terminal motif 1 domain-containing protein</fullName>
    </recommendedName>
</protein>
<dbReference type="EMBL" id="BQXS01012590">
    <property type="protein sequence ID" value="GKT25507.1"/>
    <property type="molecule type" value="Genomic_DNA"/>
</dbReference>
<dbReference type="Proteomes" id="UP001057375">
    <property type="component" value="Unassembled WGS sequence"/>
</dbReference>
<evidence type="ECO:0000256" key="1">
    <source>
        <dbReference type="SAM" id="Coils"/>
    </source>
</evidence>
<name>A0ABQ5K599_9EUKA</name>
<keyword evidence="1" id="KW-0175">Coiled coil</keyword>
<proteinExistence type="predicted"/>
<comment type="caution">
    <text evidence="2">The sequence shown here is derived from an EMBL/GenBank/DDBJ whole genome shotgun (WGS) entry which is preliminary data.</text>
</comment>